<dbReference type="EC" id="7.1.2.2" evidence="14"/>
<feature type="binding site" evidence="14">
    <location>
        <begin position="169"/>
        <end position="176"/>
    </location>
    <ligand>
        <name>ATP</name>
        <dbReference type="ChEBI" id="CHEBI:30616"/>
    </ligand>
</feature>
<dbReference type="HAMAP" id="MF_01346">
    <property type="entry name" value="ATP_synth_alpha_bact"/>
    <property type="match status" value="1"/>
</dbReference>
<evidence type="ECO:0000256" key="5">
    <source>
        <dbReference type="ARBA" id="ARBA00022741"/>
    </source>
</evidence>
<dbReference type="PANTHER" id="PTHR48082:SF2">
    <property type="entry name" value="ATP SYNTHASE SUBUNIT ALPHA, MITOCHONDRIAL"/>
    <property type="match status" value="1"/>
</dbReference>
<dbReference type="EMBL" id="JAHVKP010000001">
    <property type="protein sequence ID" value="MBY6217245.1"/>
    <property type="molecule type" value="Genomic_DNA"/>
</dbReference>
<comment type="similarity">
    <text evidence="3 14">Belongs to the ATPase alpha/beta chains family.</text>
</comment>
<dbReference type="GO" id="GO:0005524">
    <property type="term" value="F:ATP binding"/>
    <property type="evidence" value="ECO:0007669"/>
    <property type="project" value="UniProtKB-UniRule"/>
</dbReference>
<evidence type="ECO:0000259" key="17">
    <source>
        <dbReference type="Pfam" id="PF02874"/>
    </source>
</evidence>
<dbReference type="InterPro" id="IPR020003">
    <property type="entry name" value="ATPase_a/bsu_AS"/>
</dbReference>
<evidence type="ECO:0000256" key="2">
    <source>
        <dbReference type="ARBA" id="ARBA00004370"/>
    </source>
</evidence>
<organism evidence="18 19">
    <name type="scientific">Qipengyuania aquimaris</name>
    <dbReference type="NCBI Taxonomy" id="255984"/>
    <lineage>
        <taxon>Bacteria</taxon>
        <taxon>Pseudomonadati</taxon>
        <taxon>Pseudomonadota</taxon>
        <taxon>Alphaproteobacteria</taxon>
        <taxon>Sphingomonadales</taxon>
        <taxon>Erythrobacteraceae</taxon>
        <taxon>Qipengyuania</taxon>
    </lineage>
</organism>
<dbReference type="Gene3D" id="2.40.30.20">
    <property type="match status" value="1"/>
</dbReference>
<keyword evidence="11 14" id="KW-0139">CF(1)</keyword>
<evidence type="ECO:0000313" key="19">
    <source>
        <dbReference type="Proteomes" id="UP000824927"/>
    </source>
</evidence>
<evidence type="ECO:0000256" key="4">
    <source>
        <dbReference type="ARBA" id="ARBA00022448"/>
    </source>
</evidence>
<dbReference type="Gene3D" id="3.40.50.300">
    <property type="entry name" value="P-loop containing nucleotide triphosphate hydrolases"/>
    <property type="match status" value="1"/>
</dbReference>
<dbReference type="FunFam" id="3.40.50.300:FF:002432">
    <property type="entry name" value="ATP synthase subunit alpha, mitochondrial"/>
    <property type="match status" value="1"/>
</dbReference>
<reference evidence="18" key="1">
    <citation type="submission" date="2021-06" db="EMBL/GenBank/DDBJ databases">
        <title>50 bacteria genomes isolated from Dapeng, Shenzhen, China.</title>
        <authorList>
            <person name="Zheng W."/>
            <person name="Yu S."/>
            <person name="Huang Y."/>
        </authorList>
    </citation>
    <scope>NUCLEOTIDE SEQUENCE</scope>
    <source>
        <strain evidence="18">DP4N28-2</strain>
    </source>
</reference>
<evidence type="ECO:0000256" key="10">
    <source>
        <dbReference type="ARBA" id="ARBA00023136"/>
    </source>
</evidence>
<feature type="domain" description="ATPase F1/V1/A1 complex alpha/beta subunit N-terminal" evidence="17">
    <location>
        <begin position="25"/>
        <end position="92"/>
    </location>
</feature>
<dbReference type="InterPro" id="IPR000793">
    <property type="entry name" value="ATP_synth_asu_C"/>
</dbReference>
<dbReference type="Pfam" id="PF00006">
    <property type="entry name" value="ATP-synt_ab"/>
    <property type="match status" value="1"/>
</dbReference>
<protein>
    <recommendedName>
        <fullName evidence="14">ATP synthase subunit alpha</fullName>
        <ecNumber evidence="14">7.1.2.2</ecNumber>
    </recommendedName>
    <alternativeName>
        <fullName evidence="14">ATP synthase F1 sector subunit alpha</fullName>
    </alternativeName>
    <alternativeName>
        <fullName evidence="14">F-ATPase subunit alpha</fullName>
    </alternativeName>
</protein>
<comment type="subcellular location">
    <subcellularLocation>
        <location evidence="14">Cell membrane</location>
        <topology evidence="14">Peripheral membrane protein</topology>
    </subcellularLocation>
    <subcellularLocation>
        <location evidence="2">Membrane</location>
    </subcellularLocation>
</comment>
<evidence type="ECO:0000256" key="12">
    <source>
        <dbReference type="ARBA" id="ARBA00023310"/>
    </source>
</evidence>
<evidence type="ECO:0000256" key="3">
    <source>
        <dbReference type="ARBA" id="ARBA00008936"/>
    </source>
</evidence>
<keyword evidence="10 14" id="KW-0472">Membrane</keyword>
<evidence type="ECO:0000256" key="11">
    <source>
        <dbReference type="ARBA" id="ARBA00023196"/>
    </source>
</evidence>
<evidence type="ECO:0000256" key="13">
    <source>
        <dbReference type="ARBA" id="ARBA00026013"/>
    </source>
</evidence>
<dbReference type="SUPFAM" id="SSF52540">
    <property type="entry name" value="P-loop containing nucleoside triphosphate hydrolases"/>
    <property type="match status" value="1"/>
</dbReference>
<keyword evidence="6 14" id="KW-0375">Hydrogen ion transport</keyword>
<evidence type="ECO:0000313" key="18">
    <source>
        <dbReference type="EMBL" id="MBY6217245.1"/>
    </source>
</evidence>
<dbReference type="Pfam" id="PF00306">
    <property type="entry name" value="ATP-synt_ab_C"/>
    <property type="match status" value="1"/>
</dbReference>
<dbReference type="CDD" id="cd18113">
    <property type="entry name" value="ATP-synt_F1_alpha_C"/>
    <property type="match status" value="1"/>
</dbReference>
<feature type="site" description="Required for activity" evidence="14">
    <location>
        <position position="370"/>
    </location>
</feature>
<dbReference type="PROSITE" id="PS00152">
    <property type="entry name" value="ATPASE_ALPHA_BETA"/>
    <property type="match status" value="1"/>
</dbReference>
<dbReference type="InterPro" id="IPR038376">
    <property type="entry name" value="ATP_synth_asu_C_sf"/>
</dbReference>
<dbReference type="GO" id="GO:0046933">
    <property type="term" value="F:proton-transporting ATP synthase activity, rotational mechanism"/>
    <property type="evidence" value="ECO:0007669"/>
    <property type="project" value="UniProtKB-UniRule"/>
</dbReference>
<keyword evidence="14" id="KW-1003">Cell membrane</keyword>
<dbReference type="InterPro" id="IPR000194">
    <property type="entry name" value="ATPase_F1/V1/A1_a/bsu_nucl-bd"/>
</dbReference>
<dbReference type="InterPro" id="IPR004100">
    <property type="entry name" value="ATPase_F1/V1/A1_a/bsu_N"/>
</dbReference>
<comment type="caution">
    <text evidence="18">The sequence shown here is derived from an EMBL/GenBank/DDBJ whole genome shotgun (WGS) entry which is preliminary data.</text>
</comment>
<dbReference type="AlphaFoldDB" id="A0A9Q3RZU3"/>
<keyword evidence="8 14" id="KW-1278">Translocase</keyword>
<evidence type="ECO:0000256" key="14">
    <source>
        <dbReference type="HAMAP-Rule" id="MF_01346"/>
    </source>
</evidence>
<dbReference type="Proteomes" id="UP000824927">
    <property type="component" value="Unassembled WGS sequence"/>
</dbReference>
<dbReference type="CDD" id="cd01132">
    <property type="entry name" value="F1-ATPase_alpha_CD"/>
    <property type="match status" value="1"/>
</dbReference>
<sequence length="509" mass="54952">MDIRAAEISKVIKDQIANFGSEAEVSEVGSVLSVGDGIARIHGLDKVQAGEMIEFANGTQGMALNLEADNVGAVIFGADTDIAEGDTVKRTGTIVDVPVGKGLLGRVVDALGNPIDGKGPIESTERRRVEVKAPGIIPRESVSEPVQSGLKAIDALVPVGRGQRELIIGDRQTGKSAVAIDTFINQKELNAGDDEFKKLYCVYVAVGQKRSTVAQIVKQLEENGAMEYSIVVAATASEPAPLQYLAPYTGCAMGEFFRDNGMHAVIVYDDLSKQAVAYRQMSLLLRRPPGREAYPGDVFYLHSRLLERAAKMNGDNGGGSLTALPIIETQAGDVSAYIPTNVISITDGQIFLETDLFYQGIRPAINVGLSVSRVGGAAQTKAMKKVSGSMKLDLAQYREMAAFAQFGSDLDAATQKLLNRGARLTELLKQPQFSPMPFEEQTVSIFAGTNGYLDDIPVDRVNDYEEQMLSYMRAEHGDVLKEIRTSGKFEDDTKNKVVDALKTFAKQFA</sequence>
<dbReference type="InterPro" id="IPR023366">
    <property type="entry name" value="ATP_synth_asu-like_sf"/>
</dbReference>
<evidence type="ECO:0000256" key="7">
    <source>
        <dbReference type="ARBA" id="ARBA00022840"/>
    </source>
</evidence>
<dbReference type="FunFam" id="1.20.150.20:FF:000001">
    <property type="entry name" value="ATP synthase subunit alpha"/>
    <property type="match status" value="1"/>
</dbReference>
<dbReference type="InterPro" id="IPR036121">
    <property type="entry name" value="ATPase_F1/V1/A1_a/bsu_N_sf"/>
</dbReference>
<dbReference type="GO" id="GO:0043531">
    <property type="term" value="F:ADP binding"/>
    <property type="evidence" value="ECO:0007669"/>
    <property type="project" value="TreeGrafter"/>
</dbReference>
<dbReference type="InterPro" id="IPR027417">
    <property type="entry name" value="P-loop_NTPase"/>
</dbReference>
<dbReference type="FunFam" id="2.40.30.20:FF:000001">
    <property type="entry name" value="ATP synthase subunit alpha"/>
    <property type="match status" value="1"/>
</dbReference>
<dbReference type="Gene3D" id="1.20.150.20">
    <property type="entry name" value="ATP synthase alpha/beta chain, C-terminal domain"/>
    <property type="match status" value="1"/>
</dbReference>
<comment type="function">
    <text evidence="1 14">Produces ATP from ADP in the presence of a proton gradient across the membrane. The alpha chain is a regulatory subunit.</text>
</comment>
<feature type="domain" description="ATP synthase alpha subunit C-terminal" evidence="16">
    <location>
        <begin position="379"/>
        <end position="504"/>
    </location>
</feature>
<proteinExistence type="inferred from homology"/>
<dbReference type="NCBIfam" id="NF009884">
    <property type="entry name" value="PRK13343.1"/>
    <property type="match status" value="1"/>
</dbReference>
<dbReference type="PIRSF" id="PIRSF039088">
    <property type="entry name" value="F_ATPase_subunit_alpha"/>
    <property type="match status" value="1"/>
</dbReference>
<evidence type="ECO:0000256" key="1">
    <source>
        <dbReference type="ARBA" id="ARBA00003784"/>
    </source>
</evidence>
<dbReference type="InterPro" id="IPR033732">
    <property type="entry name" value="ATP_synth_F1_a_nt-bd_dom"/>
</dbReference>
<keyword evidence="5 14" id="KW-0547">Nucleotide-binding</keyword>
<name>A0A9Q3RZU3_9SPHN</name>
<keyword evidence="9 14" id="KW-0406">Ion transport</keyword>
<dbReference type="SUPFAM" id="SSF50615">
    <property type="entry name" value="N-terminal domain of alpha and beta subunits of F1 ATP synthase"/>
    <property type="match status" value="1"/>
</dbReference>
<comment type="subunit">
    <text evidence="13">F-type ATPases have 2 components, CF(1) - the catalytic core - and CF(0) - the membrane proton channel. CF(1) has five subunits: alpha(3), beta(3), gamma(1), delta(1), epsilon(1). CF(0) has four main subunits: a(1), b(1), b'(1) and c(9-12).</text>
</comment>
<dbReference type="Pfam" id="PF02874">
    <property type="entry name" value="ATP-synt_ab_N"/>
    <property type="match status" value="1"/>
</dbReference>
<evidence type="ECO:0000259" key="16">
    <source>
        <dbReference type="Pfam" id="PF00306"/>
    </source>
</evidence>
<keyword evidence="7 14" id="KW-0067">ATP-binding</keyword>
<dbReference type="GO" id="GO:0045259">
    <property type="term" value="C:proton-transporting ATP synthase complex"/>
    <property type="evidence" value="ECO:0007669"/>
    <property type="project" value="UniProtKB-KW"/>
</dbReference>
<dbReference type="PANTHER" id="PTHR48082">
    <property type="entry name" value="ATP SYNTHASE SUBUNIT ALPHA, MITOCHONDRIAL"/>
    <property type="match status" value="1"/>
</dbReference>
<dbReference type="RefSeq" id="WP_221427997.1">
    <property type="nucleotide sequence ID" value="NZ_CP095080.1"/>
</dbReference>
<dbReference type="CDD" id="cd18116">
    <property type="entry name" value="ATP-synt_F1_alpha_N"/>
    <property type="match status" value="1"/>
</dbReference>
<dbReference type="GO" id="GO:0005886">
    <property type="term" value="C:plasma membrane"/>
    <property type="evidence" value="ECO:0007669"/>
    <property type="project" value="UniProtKB-SubCell"/>
</dbReference>
<dbReference type="InterPro" id="IPR005294">
    <property type="entry name" value="ATP_synth_F1_asu"/>
</dbReference>
<keyword evidence="12 14" id="KW-0066">ATP synthesis</keyword>
<gene>
    <name evidence="14 18" type="primary">atpA</name>
    <name evidence="18" type="ORF">KUV31_02705</name>
</gene>
<comment type="catalytic activity">
    <reaction evidence="14">
        <text>ATP + H2O + 4 H(+)(in) = ADP + phosphate + 5 H(+)(out)</text>
        <dbReference type="Rhea" id="RHEA:57720"/>
        <dbReference type="ChEBI" id="CHEBI:15377"/>
        <dbReference type="ChEBI" id="CHEBI:15378"/>
        <dbReference type="ChEBI" id="CHEBI:30616"/>
        <dbReference type="ChEBI" id="CHEBI:43474"/>
        <dbReference type="ChEBI" id="CHEBI:456216"/>
        <dbReference type="EC" id="7.1.2.2"/>
    </reaction>
</comment>
<accession>A0A9Q3RZU3</accession>
<keyword evidence="4 14" id="KW-0813">Transport</keyword>
<evidence type="ECO:0000256" key="9">
    <source>
        <dbReference type="ARBA" id="ARBA00023065"/>
    </source>
</evidence>
<evidence type="ECO:0000259" key="15">
    <source>
        <dbReference type="Pfam" id="PF00006"/>
    </source>
</evidence>
<dbReference type="SUPFAM" id="SSF47917">
    <property type="entry name" value="C-terminal domain of alpha and beta subunits of F1 ATP synthase"/>
    <property type="match status" value="1"/>
</dbReference>
<evidence type="ECO:0000256" key="8">
    <source>
        <dbReference type="ARBA" id="ARBA00022967"/>
    </source>
</evidence>
<evidence type="ECO:0000256" key="6">
    <source>
        <dbReference type="ARBA" id="ARBA00022781"/>
    </source>
</evidence>
<feature type="domain" description="ATPase F1/V1/A1 complex alpha/beta subunit nucleotide-binding" evidence="15">
    <location>
        <begin position="149"/>
        <end position="372"/>
    </location>
</feature>
<dbReference type="NCBIfam" id="TIGR00962">
    <property type="entry name" value="atpA"/>
    <property type="match status" value="1"/>
</dbReference>